<organism evidence="1">
    <name type="scientific">Anguilla anguilla</name>
    <name type="common">European freshwater eel</name>
    <name type="synonym">Muraena anguilla</name>
    <dbReference type="NCBI Taxonomy" id="7936"/>
    <lineage>
        <taxon>Eukaryota</taxon>
        <taxon>Metazoa</taxon>
        <taxon>Chordata</taxon>
        <taxon>Craniata</taxon>
        <taxon>Vertebrata</taxon>
        <taxon>Euteleostomi</taxon>
        <taxon>Actinopterygii</taxon>
        <taxon>Neopterygii</taxon>
        <taxon>Teleostei</taxon>
        <taxon>Anguilliformes</taxon>
        <taxon>Anguillidae</taxon>
        <taxon>Anguilla</taxon>
    </lineage>
</organism>
<accession>A0A0E9PAD3</accession>
<dbReference type="AlphaFoldDB" id="A0A0E9PAD3"/>
<sequence>MPFFKISSYMLVTFQEPLVLGVRMAEHINWQSIKDLQ</sequence>
<name>A0A0E9PAD3_ANGAN</name>
<dbReference type="EMBL" id="GBXM01107108">
    <property type="protein sequence ID" value="JAH01469.1"/>
    <property type="molecule type" value="Transcribed_RNA"/>
</dbReference>
<reference evidence="1" key="2">
    <citation type="journal article" date="2015" name="Fish Shellfish Immunol.">
        <title>Early steps in the European eel (Anguilla anguilla)-Vibrio vulnificus interaction in the gills: Role of the RtxA13 toxin.</title>
        <authorList>
            <person name="Callol A."/>
            <person name="Pajuelo D."/>
            <person name="Ebbesson L."/>
            <person name="Teles M."/>
            <person name="MacKenzie S."/>
            <person name="Amaro C."/>
        </authorList>
    </citation>
    <scope>NUCLEOTIDE SEQUENCE</scope>
</reference>
<proteinExistence type="predicted"/>
<evidence type="ECO:0000313" key="1">
    <source>
        <dbReference type="EMBL" id="JAH01469.1"/>
    </source>
</evidence>
<protein>
    <submittedName>
        <fullName evidence="1">Uncharacterized protein</fullName>
    </submittedName>
</protein>
<reference evidence="1" key="1">
    <citation type="submission" date="2014-11" db="EMBL/GenBank/DDBJ databases">
        <authorList>
            <person name="Amaro Gonzalez C."/>
        </authorList>
    </citation>
    <scope>NUCLEOTIDE SEQUENCE</scope>
</reference>